<comment type="caution">
    <text evidence="3">The sequence shown here is derived from an EMBL/GenBank/DDBJ whole genome shotgun (WGS) entry which is preliminary data.</text>
</comment>
<dbReference type="EMBL" id="VOLQ01000014">
    <property type="protein sequence ID" value="TWX67454.1"/>
    <property type="molecule type" value="Genomic_DNA"/>
</dbReference>
<evidence type="ECO:0000313" key="5">
    <source>
        <dbReference type="Proteomes" id="UP000321917"/>
    </source>
</evidence>
<evidence type="ECO:0000313" key="2">
    <source>
        <dbReference type="EMBL" id="TWX58402.1"/>
    </source>
</evidence>
<feature type="coiled-coil region" evidence="1">
    <location>
        <begin position="1023"/>
        <end position="1050"/>
    </location>
</feature>
<dbReference type="Proteomes" id="UP000321525">
    <property type="component" value="Unassembled WGS sequence"/>
</dbReference>
<dbReference type="Proteomes" id="UP000321917">
    <property type="component" value="Unassembled WGS sequence"/>
</dbReference>
<gene>
    <name evidence="3" type="primary">brxC</name>
    <name evidence="2" type="ORF">ESZ26_11985</name>
    <name evidence="3" type="ORF">ESZ27_09220</name>
</gene>
<keyword evidence="1" id="KW-0175">Coiled coil</keyword>
<name>A0A5C6QEL1_9GAMM</name>
<protein>
    <submittedName>
        <fullName evidence="3">BREX system P-loop protein BrxC</fullName>
    </submittedName>
</protein>
<dbReference type="NCBIfam" id="NF033441">
    <property type="entry name" value="BREX_BrxC"/>
    <property type="match status" value="1"/>
</dbReference>
<dbReference type="InterPro" id="IPR047679">
    <property type="entry name" value="BREX_BrxC"/>
</dbReference>
<dbReference type="RefSeq" id="WP_146799747.1">
    <property type="nucleotide sequence ID" value="NZ_VOLP01000014.1"/>
</dbReference>
<dbReference type="SUPFAM" id="SSF52540">
    <property type="entry name" value="P-loop containing nucleoside triphosphate hydrolases"/>
    <property type="match status" value="1"/>
</dbReference>
<reference evidence="3 5" key="1">
    <citation type="submission" date="2019-07" db="EMBL/GenBank/DDBJ databases">
        <title>Genomes of sea-ice associated Colwellia species.</title>
        <authorList>
            <person name="Bowman J.P."/>
        </authorList>
    </citation>
    <scope>NUCLEOTIDE SEQUENCE [LARGE SCALE GENOMIC DNA]</scope>
    <source>
        <strain evidence="2 4">ACAM 607</strain>
        <strain evidence="3 5">IC036</strain>
    </source>
</reference>
<accession>A0A5C6QEL1</accession>
<sequence length="1165" mass="129982">MLNREIYLNDPITSRLANNGVAQVKDDLSKAALETLEYELRTFVCDGAYAAGMEKILNAYIQNVKNNGEQPGVWISGFFGSGKSHLAKMLRTLWTNQKLNNGAYARSLVDLPSKISAQFDELSTIATQHQGLHAASGTLGAGAGEQVRLAFLGIIFKSAALPEQYHLARFVMWLKEEGVLAQVQNYITEHAKAKEGRDPWEHELKNLHVSPIMGNALLQALPGFASDVKEVRDMLRAQYKIVDDVTNDEMVTAIMDTLAVNGELPLTLVVLDEVQQYIGDDVKKAFDVQEVVETCSGNGRLNSKLLFVATGQSALSGMANLNRLMGRFQVAVQLEDTDVDSVIRKVILQKKESARSAIQTVIDAELGEISRHLRGSIIEHNKDDEKWMVADYPLLPVRRRFWEKVLPALDRTGTGSQLRNQLRVVHEATKITAEQPIGYVVPADFIYDEIATKLVQSGAIGKDIYESISRLKGGDSDQKLQARILALILLISKLPSDIDYGIAADADTLSDLLLENLLEGKHELRAIVPKLLTKLVDDGLIMPMQTAKGEEYRLQTVESQSWYEEFRQQENDLKNNPKRLEFFRSEEIQQYVRKQVMRARLLQGVSTVSRTINLEFGNELPSDSDKNLYAWVPDVPEKQFNDLARGADPDFATIFIYIPTTQRDELRKAIVELKAAESTIDVRGTAKTDAGKEAYSAMEYRFKEASRAKKMILKDIFDQIQVKLSGGQEVDAEGDDKNSKLTKQIEIAGEIACQRLYIKFKIADNKGWGKVYDRAKLQSDANALEAIGHKEEADKHPVCAEVKRFIGVMKTGREIIDEFQNAPYGWGKDTIEGALFAMLAAGVLKAADGQEKAVDAKSLDRSSVTQTKFRPENATLSKVQIIKVRGLINALLLEGENCGTGEEQSKLPQAIANAKQIARSAGGESPLPLSPSTMLLTNLEMHSGNEQLQQAFEDKDEILAQFNQWQNQADLAKSRSSQWHELSVAMRFCKNLAVHASLEQQSQSIIQNRSLLVDPNPVEPLLQQAATALREAITAKLAEYEQEFNVCQRDLAEDSNWSQLEHAQQQEFLEKRSLTSVPKVDLSSGAAVYDAIEETSFEQWSDKIAALPGYFELTRKEAIKLLTPQVVYYKVNKPTIQTEDDLQAWLKDTEQQLRTQLAKGPVTIA</sequence>
<dbReference type="EMBL" id="VOLR01000015">
    <property type="protein sequence ID" value="TWX58402.1"/>
    <property type="molecule type" value="Genomic_DNA"/>
</dbReference>
<evidence type="ECO:0000313" key="4">
    <source>
        <dbReference type="Proteomes" id="UP000321525"/>
    </source>
</evidence>
<proteinExistence type="predicted"/>
<dbReference type="OrthoDB" id="3201900at2"/>
<organism evidence="3 5">
    <name type="scientific">Colwellia hornerae</name>
    <dbReference type="NCBI Taxonomy" id="89402"/>
    <lineage>
        <taxon>Bacteria</taxon>
        <taxon>Pseudomonadati</taxon>
        <taxon>Pseudomonadota</taxon>
        <taxon>Gammaproteobacteria</taxon>
        <taxon>Alteromonadales</taxon>
        <taxon>Colwelliaceae</taxon>
        <taxon>Colwellia</taxon>
    </lineage>
</organism>
<evidence type="ECO:0000256" key="1">
    <source>
        <dbReference type="SAM" id="Coils"/>
    </source>
</evidence>
<evidence type="ECO:0000313" key="3">
    <source>
        <dbReference type="EMBL" id="TWX67454.1"/>
    </source>
</evidence>
<dbReference type="AlphaFoldDB" id="A0A5C6QEL1"/>
<keyword evidence="4" id="KW-1185">Reference proteome</keyword>
<dbReference type="InterPro" id="IPR027417">
    <property type="entry name" value="P-loop_NTPase"/>
</dbReference>